<dbReference type="InterPro" id="IPR001932">
    <property type="entry name" value="PPM-type_phosphatase-like_dom"/>
</dbReference>
<dbReference type="Pfam" id="PF08448">
    <property type="entry name" value="PAS_4"/>
    <property type="match status" value="1"/>
</dbReference>
<dbReference type="Proteomes" id="UP000549343">
    <property type="component" value="Unassembled WGS sequence"/>
</dbReference>
<name>A0A7W7IAS3_9ACTN</name>
<comment type="caution">
    <text evidence="4">The sequence shown here is derived from an EMBL/GenBank/DDBJ whole genome shotgun (WGS) entry which is preliminary data.</text>
</comment>
<dbReference type="InterPro" id="IPR003018">
    <property type="entry name" value="GAF"/>
</dbReference>
<dbReference type="Pfam" id="PF13185">
    <property type="entry name" value="GAF_2"/>
    <property type="match status" value="1"/>
</dbReference>
<dbReference type="InterPro" id="IPR000014">
    <property type="entry name" value="PAS"/>
</dbReference>
<dbReference type="EMBL" id="JACHMV010000001">
    <property type="protein sequence ID" value="MBB4773593.1"/>
    <property type="molecule type" value="Genomic_DNA"/>
</dbReference>
<dbReference type="Gene3D" id="3.30.450.20">
    <property type="entry name" value="PAS domain"/>
    <property type="match status" value="1"/>
</dbReference>
<dbReference type="Proteomes" id="UP001501427">
    <property type="component" value="Unassembled WGS sequence"/>
</dbReference>
<dbReference type="InterPro" id="IPR052016">
    <property type="entry name" value="Bact_Sigma-Reg"/>
</dbReference>
<dbReference type="PANTHER" id="PTHR43156">
    <property type="entry name" value="STAGE II SPORULATION PROTEIN E-RELATED"/>
    <property type="match status" value="1"/>
</dbReference>
<dbReference type="EMBL" id="BAAAHD010000023">
    <property type="protein sequence ID" value="GAA0562973.1"/>
    <property type="molecule type" value="Genomic_DNA"/>
</dbReference>
<sequence length="716" mass="76333">MRSRRVPSAAVPGAGLERLGAAMVQLMSEVGASVGGVYLLPEEEPVLKLAVLCGATRQIVAPWERISPDDPHPVPVALRSERLVWLSGQEEIARCYPRLGLTVPYDFMLTAVPIADGTELVGSLALLWPVSHPEGLSDDEREAINDFCRWAGLLAHRDAPDRTRLRCPHEPHVLPPPPPKVSRPTAQEEAQAAAWFAERLPTGCCSLDLDGRVVFANAAAADLLGIEVDELKGARPWEAQSWLRDDALFEAYYRAAVIGRQPASFTTVRPPDTALKIHLHPDTSGISVQIMPARAEEPTGRTPRPDPLPHGTADGAGVGTIYKMTHLAAALTEAAGLDDVVGLVTDHVVPAFGPKGMVLMTAQEGRLRVVGSTESVSGLADYLDGTLLTSGIPAARTLASSRPQFFASFADLKRAYPQAVHAEGMDARAFLPLIASGNIIGTLVLNYADAHHFPRAERAVLLSLAGLIAQALDRARLYDAKHQLARTLQSGLLPHALPDVPGLDLAARYQPANRGMDIGGDFYDLIRIDPTTAIAAIGDVQGHHTTAAALMGQVRTAVHAHATIGTPPGDILAGTNRLLIDLDPGLFVSCLIVRLDLTRRRTQLATAGHPPPLLRHPDGRTEPVSLPAGLLLGIDPDAGYPTTEIPLTPGAVLALYTDGMVEIPGIDIDETTAELARQLAEAADGTMDAVADSLQKNAPTSEQRYDDAALLLIRFG</sequence>
<keyword evidence="1" id="KW-0378">Hydrolase</keyword>
<evidence type="ECO:0000313" key="4">
    <source>
        <dbReference type="EMBL" id="MBB4773593.1"/>
    </source>
</evidence>
<dbReference type="Gene3D" id="3.30.450.40">
    <property type="match status" value="1"/>
</dbReference>
<evidence type="ECO:0000313" key="5">
    <source>
        <dbReference type="Proteomes" id="UP000549343"/>
    </source>
</evidence>
<evidence type="ECO:0000313" key="6">
    <source>
        <dbReference type="Proteomes" id="UP001501427"/>
    </source>
</evidence>
<evidence type="ECO:0000256" key="1">
    <source>
        <dbReference type="ARBA" id="ARBA00022801"/>
    </source>
</evidence>
<keyword evidence="6" id="KW-1185">Reference proteome</keyword>
<gene>
    <name evidence="4" type="ORF">F4557_002011</name>
    <name evidence="3" type="ORF">GCM10009546_26510</name>
</gene>
<dbReference type="CDD" id="cd00130">
    <property type="entry name" value="PAS"/>
    <property type="match status" value="1"/>
</dbReference>
<reference evidence="3" key="3">
    <citation type="submission" date="2023-12" db="EMBL/GenBank/DDBJ databases">
        <authorList>
            <person name="Sun Q."/>
            <person name="Inoue M."/>
        </authorList>
    </citation>
    <scope>NUCLEOTIDE SEQUENCE</scope>
    <source>
        <strain evidence="3">JCM 10667</strain>
    </source>
</reference>
<dbReference type="SUPFAM" id="SSF55785">
    <property type="entry name" value="PYP-like sensor domain (PAS domain)"/>
    <property type="match status" value="1"/>
</dbReference>
<accession>A0A7W7IAS3</accession>
<dbReference type="SMART" id="SM00065">
    <property type="entry name" value="GAF"/>
    <property type="match status" value="1"/>
</dbReference>
<dbReference type="SUPFAM" id="SSF81606">
    <property type="entry name" value="PP2C-like"/>
    <property type="match status" value="1"/>
</dbReference>
<evidence type="ECO:0000313" key="3">
    <source>
        <dbReference type="EMBL" id="GAA0562973.1"/>
    </source>
</evidence>
<dbReference type="PROSITE" id="PS50112">
    <property type="entry name" value="PAS"/>
    <property type="match status" value="1"/>
</dbReference>
<protein>
    <submittedName>
        <fullName evidence="4">GAF domain-containing protein</fullName>
    </submittedName>
    <submittedName>
        <fullName evidence="3">SpoIIE family protein phosphatase</fullName>
    </submittedName>
</protein>
<dbReference type="InterPro" id="IPR013656">
    <property type="entry name" value="PAS_4"/>
</dbReference>
<dbReference type="RefSeq" id="WP_184881793.1">
    <property type="nucleotide sequence ID" value="NZ_BAAAHD010000023.1"/>
</dbReference>
<dbReference type="Pfam" id="PF07228">
    <property type="entry name" value="SpoIIE"/>
    <property type="match status" value="1"/>
</dbReference>
<dbReference type="InterPro" id="IPR036457">
    <property type="entry name" value="PPM-type-like_dom_sf"/>
</dbReference>
<dbReference type="InterPro" id="IPR035965">
    <property type="entry name" value="PAS-like_dom_sf"/>
</dbReference>
<evidence type="ECO:0000259" key="2">
    <source>
        <dbReference type="PROSITE" id="PS50112"/>
    </source>
</evidence>
<proteinExistence type="predicted"/>
<dbReference type="SUPFAM" id="SSF55781">
    <property type="entry name" value="GAF domain-like"/>
    <property type="match status" value="2"/>
</dbReference>
<organism evidence="4 5">
    <name type="scientific">Actinomadura livida</name>
    <dbReference type="NCBI Taxonomy" id="79909"/>
    <lineage>
        <taxon>Bacteria</taxon>
        <taxon>Bacillati</taxon>
        <taxon>Actinomycetota</taxon>
        <taxon>Actinomycetes</taxon>
        <taxon>Streptosporangiales</taxon>
        <taxon>Thermomonosporaceae</taxon>
        <taxon>Actinomadura</taxon>
    </lineage>
</organism>
<dbReference type="GO" id="GO:0016791">
    <property type="term" value="F:phosphatase activity"/>
    <property type="evidence" value="ECO:0007669"/>
    <property type="project" value="TreeGrafter"/>
</dbReference>
<reference evidence="3 6" key="1">
    <citation type="journal article" date="2019" name="Int. J. Syst. Evol. Microbiol.">
        <title>The Global Catalogue of Microorganisms (GCM) 10K type strain sequencing project: providing services to taxonomists for standard genome sequencing and annotation.</title>
        <authorList>
            <consortium name="The Broad Institute Genomics Platform"/>
            <consortium name="The Broad Institute Genome Sequencing Center for Infectious Disease"/>
            <person name="Wu L."/>
            <person name="Ma J."/>
        </authorList>
    </citation>
    <scope>NUCLEOTIDE SEQUENCE [LARGE SCALE GENOMIC DNA]</scope>
    <source>
        <strain evidence="3 6">JCM 10667</strain>
    </source>
</reference>
<dbReference type="SMART" id="SM00091">
    <property type="entry name" value="PAS"/>
    <property type="match status" value="1"/>
</dbReference>
<dbReference type="Gene3D" id="3.60.40.10">
    <property type="entry name" value="PPM-type phosphatase domain"/>
    <property type="match status" value="1"/>
</dbReference>
<dbReference type="InterPro" id="IPR029016">
    <property type="entry name" value="GAF-like_dom_sf"/>
</dbReference>
<reference evidence="4 5" key="2">
    <citation type="submission" date="2020-08" db="EMBL/GenBank/DDBJ databases">
        <title>Sequencing the genomes of 1000 actinobacteria strains.</title>
        <authorList>
            <person name="Klenk H.-P."/>
        </authorList>
    </citation>
    <scope>NUCLEOTIDE SEQUENCE [LARGE SCALE GENOMIC DNA]</scope>
    <source>
        <strain evidence="4 5">DSM 44772</strain>
    </source>
</reference>
<feature type="domain" description="PAS" evidence="2">
    <location>
        <begin position="207"/>
        <end position="233"/>
    </location>
</feature>
<dbReference type="AlphaFoldDB" id="A0A7W7IAS3"/>
<dbReference type="PANTHER" id="PTHR43156:SF2">
    <property type="entry name" value="STAGE II SPORULATION PROTEIN E"/>
    <property type="match status" value="1"/>
</dbReference>
<dbReference type="SMART" id="SM00331">
    <property type="entry name" value="PP2C_SIG"/>
    <property type="match status" value="1"/>
</dbReference>